<name>A0A6V7UTQ7_MELEN</name>
<dbReference type="Gene3D" id="1.20.1070.10">
    <property type="entry name" value="Rhodopsin 7-helix transmembrane proteins"/>
    <property type="match status" value="1"/>
</dbReference>
<dbReference type="AlphaFoldDB" id="A0A6V7UTQ7"/>
<evidence type="ECO:0000313" key="2">
    <source>
        <dbReference type="EMBL" id="CAD2165597.1"/>
    </source>
</evidence>
<reference evidence="2 3" key="1">
    <citation type="submission" date="2020-08" db="EMBL/GenBank/DDBJ databases">
        <authorList>
            <person name="Koutsovoulos G."/>
            <person name="Danchin GJ E."/>
        </authorList>
    </citation>
    <scope>NUCLEOTIDE SEQUENCE [LARGE SCALE GENOMIC DNA]</scope>
</reference>
<evidence type="ECO:0000256" key="1">
    <source>
        <dbReference type="SAM" id="Phobius"/>
    </source>
</evidence>
<keyword evidence="1" id="KW-0812">Transmembrane</keyword>
<comment type="caution">
    <text evidence="2">The sequence shown here is derived from an EMBL/GenBank/DDBJ whole genome shotgun (WGS) entry which is preliminary data.</text>
</comment>
<feature type="transmembrane region" description="Helical" evidence="1">
    <location>
        <begin position="15"/>
        <end position="37"/>
    </location>
</feature>
<dbReference type="EMBL" id="CAJEWN010000111">
    <property type="protein sequence ID" value="CAD2165597.1"/>
    <property type="molecule type" value="Genomic_DNA"/>
</dbReference>
<protein>
    <submittedName>
        <fullName evidence="2">Uncharacterized protein</fullName>
    </submittedName>
</protein>
<sequence>MLQINSQFLLLHFNFILPIIIAIIGIFGNLLVLLTILRSTSLRKLVFTIPPSDISTSYQNYQPFKTWIRVSII</sequence>
<evidence type="ECO:0000313" key="3">
    <source>
        <dbReference type="Proteomes" id="UP000580250"/>
    </source>
</evidence>
<gene>
    <name evidence="2" type="ORF">MENT_LOCUS17275</name>
</gene>
<keyword evidence="1" id="KW-0472">Membrane</keyword>
<organism evidence="2 3">
    <name type="scientific">Meloidogyne enterolobii</name>
    <name type="common">Root-knot nematode worm</name>
    <name type="synonym">Meloidogyne mayaguensis</name>
    <dbReference type="NCBI Taxonomy" id="390850"/>
    <lineage>
        <taxon>Eukaryota</taxon>
        <taxon>Metazoa</taxon>
        <taxon>Ecdysozoa</taxon>
        <taxon>Nematoda</taxon>
        <taxon>Chromadorea</taxon>
        <taxon>Rhabditida</taxon>
        <taxon>Tylenchina</taxon>
        <taxon>Tylenchomorpha</taxon>
        <taxon>Tylenchoidea</taxon>
        <taxon>Meloidogynidae</taxon>
        <taxon>Meloidogyninae</taxon>
        <taxon>Meloidogyne</taxon>
    </lineage>
</organism>
<accession>A0A6V7UTQ7</accession>
<dbReference type="Proteomes" id="UP000580250">
    <property type="component" value="Unassembled WGS sequence"/>
</dbReference>
<proteinExistence type="predicted"/>
<keyword evidence="1" id="KW-1133">Transmembrane helix</keyword>
<dbReference type="SUPFAM" id="SSF81321">
    <property type="entry name" value="Family A G protein-coupled receptor-like"/>
    <property type="match status" value="1"/>
</dbReference>